<accession>A0A645H5A9</accession>
<proteinExistence type="predicted"/>
<dbReference type="EMBL" id="VSSQ01082398">
    <property type="protein sequence ID" value="MPN31033.1"/>
    <property type="molecule type" value="Genomic_DNA"/>
</dbReference>
<dbReference type="Gene3D" id="3.60.15.10">
    <property type="entry name" value="Ribonuclease Z/Hydroxyacylglutathione hydrolase-like"/>
    <property type="match status" value="1"/>
</dbReference>
<reference evidence="1" key="1">
    <citation type="submission" date="2019-08" db="EMBL/GenBank/DDBJ databases">
        <authorList>
            <person name="Kucharzyk K."/>
            <person name="Murdoch R.W."/>
            <person name="Higgins S."/>
            <person name="Loffler F."/>
        </authorList>
    </citation>
    <scope>NUCLEOTIDE SEQUENCE</scope>
</reference>
<protein>
    <recommendedName>
        <fullName evidence="2">Hydroxyacylglutathione hydrolase</fullName>
    </recommendedName>
</protein>
<name>A0A645H5A9_9ZZZZ</name>
<dbReference type="InterPro" id="IPR036866">
    <property type="entry name" value="RibonucZ/Hydroxyglut_hydro"/>
</dbReference>
<dbReference type="AlphaFoldDB" id="A0A645H5A9"/>
<organism evidence="1">
    <name type="scientific">bioreactor metagenome</name>
    <dbReference type="NCBI Taxonomy" id="1076179"/>
    <lineage>
        <taxon>unclassified sequences</taxon>
        <taxon>metagenomes</taxon>
        <taxon>ecological metagenomes</taxon>
    </lineage>
</organism>
<evidence type="ECO:0000313" key="1">
    <source>
        <dbReference type="EMBL" id="MPN31033.1"/>
    </source>
</evidence>
<comment type="caution">
    <text evidence="1">The sequence shown here is derived from an EMBL/GenBank/DDBJ whole genome shotgun (WGS) entry which is preliminary data.</text>
</comment>
<evidence type="ECO:0008006" key="2">
    <source>
        <dbReference type="Google" id="ProtNLM"/>
    </source>
</evidence>
<gene>
    <name evidence="1" type="ORF">SDC9_178504</name>
</gene>
<sequence length="59" mass="6977">MITGDCIALYECYESEPMIPNGVHTDLIEYYNQMERIKRMKKKVLPGHDFKVFTQGCYQ</sequence>